<reference evidence="3 4" key="1">
    <citation type="submission" date="2019-11" db="EMBL/GenBank/DDBJ databases">
        <title>Agromyces kandeliae sp. nov., isolated from mangrove soil.</title>
        <authorList>
            <person name="Wang R."/>
        </authorList>
    </citation>
    <scope>NUCLEOTIDE SEQUENCE [LARGE SCALE GENOMIC DNA]</scope>
    <source>
        <strain evidence="3 4">JCM 11431</strain>
    </source>
</reference>
<dbReference type="PROSITE" id="PS50263">
    <property type="entry name" value="CN_HYDROLASE"/>
    <property type="match status" value="1"/>
</dbReference>
<evidence type="ECO:0000256" key="1">
    <source>
        <dbReference type="ARBA" id="ARBA00010613"/>
    </source>
</evidence>
<dbReference type="InterPro" id="IPR036526">
    <property type="entry name" value="C-N_Hydrolase_sf"/>
</dbReference>
<evidence type="ECO:0000313" key="4">
    <source>
        <dbReference type="Proteomes" id="UP000480122"/>
    </source>
</evidence>
<dbReference type="InterPro" id="IPR003010">
    <property type="entry name" value="C-N_Hydrolase"/>
</dbReference>
<evidence type="ECO:0000313" key="3">
    <source>
        <dbReference type="EMBL" id="MUN08589.1"/>
    </source>
</evidence>
<gene>
    <name evidence="3" type="ORF">GLX25_15880</name>
</gene>
<comment type="similarity">
    <text evidence="1">Belongs to the carbon-nitrogen hydrolase superfamily. NIT1/NIT2 family.</text>
</comment>
<dbReference type="Proteomes" id="UP000480122">
    <property type="component" value="Unassembled WGS sequence"/>
</dbReference>
<dbReference type="Gene3D" id="3.60.110.10">
    <property type="entry name" value="Carbon-nitrogen hydrolase"/>
    <property type="match status" value="1"/>
</dbReference>
<dbReference type="GO" id="GO:0016787">
    <property type="term" value="F:hydrolase activity"/>
    <property type="evidence" value="ECO:0007669"/>
    <property type="project" value="UniProtKB-KW"/>
</dbReference>
<feature type="domain" description="CN hydrolase" evidence="2">
    <location>
        <begin position="21"/>
        <end position="261"/>
    </location>
</feature>
<dbReference type="PANTHER" id="PTHR23088:SF27">
    <property type="entry name" value="DEAMINATED GLUTATHIONE AMIDASE"/>
    <property type="match status" value="1"/>
</dbReference>
<organism evidence="3 4">
    <name type="scientific">Agromyces luteolus</name>
    <dbReference type="NCBI Taxonomy" id="88373"/>
    <lineage>
        <taxon>Bacteria</taxon>
        <taxon>Bacillati</taxon>
        <taxon>Actinomycetota</taxon>
        <taxon>Actinomycetes</taxon>
        <taxon>Micrococcales</taxon>
        <taxon>Microbacteriaceae</taxon>
        <taxon>Agromyces</taxon>
    </lineage>
</organism>
<keyword evidence="4" id="KW-1185">Reference proteome</keyword>
<dbReference type="OrthoDB" id="9811121at2"/>
<sequence>MPSTRPHRPSPRPRADALAAVRLTLAQIDSDADAARNLRRIGAAVERAAAAGSTLVVFPEYAMYEKHAVDATFAEVAEPVDGEFCSALSALASSHRVAIVAGIVEQHPDGDRPFNTLVVIGRDGRLLGRHRKIHLYDAYGFHESAWISPAEHPEPTVVEVDGVRVGLMTCSDVRHSELGVALAKAGAEIVALCASWVPGEHKLDQWRVLARARAIEHLYFVAAVSQAAPISIGSSLVVDPMGEVIASLDEEPALLTLDVDITEVAARRAAAAR</sequence>
<dbReference type="EMBL" id="WODA01000025">
    <property type="protein sequence ID" value="MUN08589.1"/>
    <property type="molecule type" value="Genomic_DNA"/>
</dbReference>
<dbReference type="SUPFAM" id="SSF56317">
    <property type="entry name" value="Carbon-nitrogen hydrolase"/>
    <property type="match status" value="1"/>
</dbReference>
<name>A0A7C9HSP8_9MICO</name>
<dbReference type="AlphaFoldDB" id="A0A7C9HSP8"/>
<protein>
    <submittedName>
        <fullName evidence="3">Amidohydrolase</fullName>
    </submittedName>
</protein>
<accession>A0A7C9HSP8</accession>
<evidence type="ECO:0000259" key="2">
    <source>
        <dbReference type="PROSITE" id="PS50263"/>
    </source>
</evidence>
<proteinExistence type="inferred from homology"/>
<dbReference type="Pfam" id="PF00795">
    <property type="entry name" value="CN_hydrolase"/>
    <property type="match status" value="1"/>
</dbReference>
<comment type="caution">
    <text evidence="3">The sequence shown here is derived from an EMBL/GenBank/DDBJ whole genome shotgun (WGS) entry which is preliminary data.</text>
</comment>
<keyword evidence="3" id="KW-0378">Hydrolase</keyword>
<dbReference type="PANTHER" id="PTHR23088">
    <property type="entry name" value="NITRILASE-RELATED"/>
    <property type="match status" value="1"/>
</dbReference>